<comment type="similarity">
    <text evidence="3">Belongs to the multi antimicrobial extrusion (MATE) (TC 2.A.66.1) family.</text>
</comment>
<evidence type="ECO:0000256" key="8">
    <source>
        <dbReference type="ARBA" id="ARBA00022692"/>
    </source>
</evidence>
<keyword evidence="15" id="KW-1185">Reference proteome</keyword>
<dbReference type="InterPro" id="IPR048279">
    <property type="entry name" value="MdtK-like"/>
</dbReference>
<dbReference type="GO" id="GO:0005886">
    <property type="term" value="C:plasma membrane"/>
    <property type="evidence" value="ECO:0007669"/>
    <property type="project" value="UniProtKB-SubCell"/>
</dbReference>
<feature type="transmembrane region" description="Helical" evidence="13">
    <location>
        <begin position="12"/>
        <end position="32"/>
    </location>
</feature>
<dbReference type="InterPro" id="IPR002528">
    <property type="entry name" value="MATE_fam"/>
</dbReference>
<dbReference type="AlphaFoldDB" id="A0AAE3E0M1"/>
<keyword evidence="11 13" id="KW-0472">Membrane</keyword>
<evidence type="ECO:0000313" key="15">
    <source>
        <dbReference type="Proteomes" id="UP001198242"/>
    </source>
</evidence>
<dbReference type="CDD" id="cd13137">
    <property type="entry name" value="MATE_NorM_like"/>
    <property type="match status" value="1"/>
</dbReference>
<keyword evidence="6" id="KW-0050">Antiport</keyword>
<keyword evidence="10" id="KW-0406">Ion transport</keyword>
<dbReference type="PIRSF" id="PIRSF006603">
    <property type="entry name" value="DinF"/>
    <property type="match status" value="1"/>
</dbReference>
<evidence type="ECO:0000256" key="10">
    <source>
        <dbReference type="ARBA" id="ARBA00023065"/>
    </source>
</evidence>
<keyword evidence="7" id="KW-1003">Cell membrane</keyword>
<evidence type="ECO:0000313" key="14">
    <source>
        <dbReference type="EMBL" id="MCC2211414.1"/>
    </source>
</evidence>
<proteinExistence type="inferred from homology"/>
<name>A0AAE3E0M1_9FIRM</name>
<evidence type="ECO:0000256" key="5">
    <source>
        <dbReference type="ARBA" id="ARBA00022448"/>
    </source>
</evidence>
<feature type="transmembrane region" description="Helical" evidence="13">
    <location>
        <begin position="125"/>
        <end position="149"/>
    </location>
</feature>
<evidence type="ECO:0000256" key="13">
    <source>
        <dbReference type="SAM" id="Phobius"/>
    </source>
</evidence>
<dbReference type="Proteomes" id="UP001198242">
    <property type="component" value="Unassembled WGS sequence"/>
</dbReference>
<evidence type="ECO:0000256" key="1">
    <source>
        <dbReference type="ARBA" id="ARBA00003408"/>
    </source>
</evidence>
<accession>A0AAE3E0M1</accession>
<comment type="function">
    <text evidence="1">Multidrug efflux pump.</text>
</comment>
<dbReference type="PANTHER" id="PTHR43298:SF2">
    <property type="entry name" value="FMN_FAD EXPORTER YEEO-RELATED"/>
    <property type="match status" value="1"/>
</dbReference>
<dbReference type="NCBIfam" id="TIGR00797">
    <property type="entry name" value="matE"/>
    <property type="match status" value="1"/>
</dbReference>
<keyword evidence="9 13" id="KW-1133">Transmembrane helix</keyword>
<feature type="transmembrane region" description="Helical" evidence="13">
    <location>
        <begin position="187"/>
        <end position="207"/>
    </location>
</feature>
<feature type="transmembrane region" description="Helical" evidence="13">
    <location>
        <begin position="161"/>
        <end position="181"/>
    </location>
</feature>
<evidence type="ECO:0000256" key="2">
    <source>
        <dbReference type="ARBA" id="ARBA00004651"/>
    </source>
</evidence>
<keyword evidence="5" id="KW-0813">Transport</keyword>
<feature type="transmembrane region" description="Helical" evidence="13">
    <location>
        <begin position="84"/>
        <end position="105"/>
    </location>
</feature>
<feature type="transmembrane region" description="Helical" evidence="13">
    <location>
        <begin position="52"/>
        <end position="72"/>
    </location>
</feature>
<dbReference type="GO" id="GO:0042910">
    <property type="term" value="F:xenobiotic transmembrane transporter activity"/>
    <property type="evidence" value="ECO:0007669"/>
    <property type="project" value="InterPro"/>
</dbReference>
<evidence type="ECO:0000256" key="4">
    <source>
        <dbReference type="ARBA" id="ARBA00020268"/>
    </source>
</evidence>
<dbReference type="GO" id="GO:0006811">
    <property type="term" value="P:monoatomic ion transport"/>
    <property type="evidence" value="ECO:0007669"/>
    <property type="project" value="UniProtKB-KW"/>
</dbReference>
<comment type="subcellular location">
    <subcellularLocation>
        <location evidence="2">Cell membrane</location>
        <topology evidence="2">Multi-pass membrane protein</topology>
    </subcellularLocation>
</comment>
<comment type="caution">
    <text evidence="14">The sequence shown here is derived from an EMBL/GenBank/DDBJ whole genome shotgun (WGS) entry which is preliminary data.</text>
</comment>
<dbReference type="PANTHER" id="PTHR43298">
    <property type="entry name" value="MULTIDRUG RESISTANCE PROTEIN NORM-RELATED"/>
    <property type="match status" value="1"/>
</dbReference>
<feature type="transmembrane region" description="Helical" evidence="13">
    <location>
        <begin position="315"/>
        <end position="338"/>
    </location>
</feature>
<evidence type="ECO:0000256" key="7">
    <source>
        <dbReference type="ARBA" id="ARBA00022475"/>
    </source>
</evidence>
<feature type="transmembrane region" description="Helical" evidence="13">
    <location>
        <begin position="380"/>
        <end position="403"/>
    </location>
</feature>
<feature type="transmembrane region" description="Helical" evidence="13">
    <location>
        <begin position="350"/>
        <end position="368"/>
    </location>
</feature>
<reference evidence="14 15" key="1">
    <citation type="submission" date="2021-10" db="EMBL/GenBank/DDBJ databases">
        <title>Anaerobic single-cell dispensing facilitates the cultivation of human gut bacteria.</title>
        <authorList>
            <person name="Afrizal A."/>
        </authorList>
    </citation>
    <scope>NUCLEOTIDE SEQUENCE [LARGE SCALE GENOMIC DNA]</scope>
    <source>
        <strain evidence="14 15">CLA-AA-H232</strain>
    </source>
</reference>
<dbReference type="Pfam" id="PF01554">
    <property type="entry name" value="MatE"/>
    <property type="match status" value="2"/>
</dbReference>
<evidence type="ECO:0000256" key="6">
    <source>
        <dbReference type="ARBA" id="ARBA00022449"/>
    </source>
</evidence>
<evidence type="ECO:0000256" key="11">
    <source>
        <dbReference type="ARBA" id="ARBA00023136"/>
    </source>
</evidence>
<organism evidence="14 15">
    <name type="scientific">Hominilimicola fabiformis</name>
    <dbReference type="NCBI Taxonomy" id="2885356"/>
    <lineage>
        <taxon>Bacteria</taxon>
        <taxon>Bacillati</taxon>
        <taxon>Bacillota</taxon>
        <taxon>Clostridia</taxon>
        <taxon>Eubacteriales</taxon>
        <taxon>Oscillospiraceae</taxon>
        <taxon>Hominilimicola</taxon>
    </lineage>
</organism>
<keyword evidence="8 13" id="KW-0812">Transmembrane</keyword>
<gene>
    <name evidence="14" type="ORF">LKE05_11520</name>
</gene>
<dbReference type="InterPro" id="IPR050222">
    <property type="entry name" value="MATE_MdtK"/>
</dbReference>
<dbReference type="GO" id="GO:0015297">
    <property type="term" value="F:antiporter activity"/>
    <property type="evidence" value="ECO:0007669"/>
    <property type="project" value="UniProtKB-KW"/>
</dbReference>
<dbReference type="EMBL" id="JAJEQM010000017">
    <property type="protein sequence ID" value="MCC2211414.1"/>
    <property type="molecule type" value="Genomic_DNA"/>
</dbReference>
<sequence length="440" mass="48494">MFSKIDLKKLIVPLVIEQFLTIAVGLIDSMMVASVGESAVSAISLVDTVNILIINIFTALATGGAVVAGQYIGMKQEYNSCKAANQTLIFTTLIALFVMIIVYVLKNFILHTVFGQIEDDVANYANTYLLIVSASIPFIGMYNAGAAIFRAMGNSKVSMNTSLIMNLVNIVGNAILIYGFHMEIAGAAIPTLISRIVAAVVIVVRLGNQDLQIHIDRPFKLKFDWRMIKKILRIGIPNSLENSMFQLGKILVLTIVTAFGTRAITANAVSNTIAMFQILPGMAICQAILTVSSQCVGANDYKQLDFYIKRLMKTIYVFAVAINVVVVAILPLILKAYNLSSETTEIAKQIIWYHAICTCTIWPLSFALPNSLRAANDVMFTMIVAILSMWIFRIGASVVIAKWLGFGVLGVWIAMTIDWFVRAIIFVIRYKYKIKSKCKI</sequence>
<feature type="transmembrane region" description="Helical" evidence="13">
    <location>
        <begin position="409"/>
        <end position="430"/>
    </location>
</feature>
<evidence type="ECO:0000256" key="12">
    <source>
        <dbReference type="ARBA" id="ARBA00031636"/>
    </source>
</evidence>
<evidence type="ECO:0000256" key="9">
    <source>
        <dbReference type="ARBA" id="ARBA00022989"/>
    </source>
</evidence>
<dbReference type="RefSeq" id="WP_308456949.1">
    <property type="nucleotide sequence ID" value="NZ_JAJEQM010000017.1"/>
</dbReference>
<protein>
    <recommendedName>
        <fullName evidence="4">Probable multidrug resistance protein NorM</fullName>
    </recommendedName>
    <alternativeName>
        <fullName evidence="12">Multidrug-efflux transporter</fullName>
    </alternativeName>
</protein>
<evidence type="ECO:0000256" key="3">
    <source>
        <dbReference type="ARBA" id="ARBA00010199"/>
    </source>
</evidence>